<evidence type="ECO:0000256" key="6">
    <source>
        <dbReference type="ARBA" id="ARBA00023055"/>
    </source>
</evidence>
<evidence type="ECO:0000256" key="1">
    <source>
        <dbReference type="ARBA" id="ARBA00004586"/>
    </source>
</evidence>
<dbReference type="PANTHER" id="PTHR13466">
    <property type="entry name" value="TEX2 PROTEIN-RELATED"/>
    <property type="match status" value="1"/>
</dbReference>
<evidence type="ECO:0000256" key="8">
    <source>
        <dbReference type="ARBA" id="ARBA00023136"/>
    </source>
</evidence>
<evidence type="ECO:0000256" key="10">
    <source>
        <dbReference type="SAM" id="Phobius"/>
    </source>
</evidence>
<dbReference type="Proteomes" id="UP000054995">
    <property type="component" value="Unassembled WGS sequence"/>
</dbReference>
<dbReference type="CDD" id="cd21675">
    <property type="entry name" value="SMP_TEX2"/>
    <property type="match status" value="1"/>
</dbReference>
<evidence type="ECO:0000256" key="4">
    <source>
        <dbReference type="ARBA" id="ARBA00022824"/>
    </source>
</evidence>
<keyword evidence="5 10" id="KW-1133">Transmembrane helix</keyword>
<sequence>MEDGKVAYFIVMKMMLSVDLGRLEITAFCGQLSFVYELNIVYNCEMIDKCCEFYPSIRTDRQKVIFSRRQSSQERVTLVQSCSRNSLDTGEESDIESGNESSPSGWKLSSEIGRQVKPSPQQHTVRLRALTKANLENNFNFAHENPTTSSKRIVSTDNNMEIFHNYLLSEGIEAVEKRKSTNSNNTDNGGNWKKSRMNVFTSHLLSNKFHVFCLSFVIFIFYILPGDLFKLAMIIWLCVRFFPKPKIQQSTFTAHFQFIDIPTYSVEEEKIYLGSLRQLKTSYEPSLYHKKQTILVNVIVKKSGMMHVYTVANDSKQGEANLNKSDEVELSSERIYNLKGEFTYSKISMFKNFVSLPNLSKHFQCAIDKESNDDEVLYFFAKNNREKEHLKKAAGIFPKTLDRNYHSDSECISSSSNYCYDNLGSHFSHAMQQIYENFINTVMTKHEDKASSRRYIELNECRFVKLADTTHANSFHPVQQSLNWLNVIISRMFFSLSTEQIIVESVMGEIQKKLVVMSISPIFDTIKLISFNLGKSSPIIHSIDDPPIRDFWGLWFDFEIEYSGQISIVIETKLNFSKNYSSSGEQVQKSTKNYCDENIPESGDSSSEEESSSRIINFGNGERIKKFLLYYVAPAGNYQHTKYSKIFDKLAKFAGQPITLAIEVTHLKGRLVVNLPSPPTDRIWYAFRNEPEITFQISPKFGQHSVNLNPLTDIIKNRLKKMINKKLVIPNMDNIVIPYCSASSMTEKVS</sequence>
<dbReference type="AlphaFoldDB" id="A0A0V1FLY9"/>
<organism evidence="12 13">
    <name type="scientific">Trichinella pseudospiralis</name>
    <name type="common">Parasitic roundworm</name>
    <dbReference type="NCBI Taxonomy" id="6337"/>
    <lineage>
        <taxon>Eukaryota</taxon>
        <taxon>Metazoa</taxon>
        <taxon>Ecdysozoa</taxon>
        <taxon>Nematoda</taxon>
        <taxon>Enoplea</taxon>
        <taxon>Dorylaimia</taxon>
        <taxon>Trichinellida</taxon>
        <taxon>Trichinellidae</taxon>
        <taxon>Trichinella</taxon>
    </lineage>
</organism>
<keyword evidence="3 10" id="KW-0812">Transmembrane</keyword>
<comment type="subcellular location">
    <subcellularLocation>
        <location evidence="1">Endoplasmic reticulum membrane</location>
    </subcellularLocation>
</comment>
<keyword evidence="6" id="KW-0445">Lipid transport</keyword>
<gene>
    <name evidence="12" type="primary">Tex2</name>
    <name evidence="12" type="ORF">T4D_7231</name>
</gene>
<evidence type="ECO:0000313" key="13">
    <source>
        <dbReference type="Proteomes" id="UP000054995"/>
    </source>
</evidence>
<dbReference type="InterPro" id="IPR031468">
    <property type="entry name" value="SMP_LBD"/>
</dbReference>
<keyword evidence="8 10" id="KW-0472">Membrane</keyword>
<keyword evidence="2" id="KW-0813">Transport</keyword>
<dbReference type="GO" id="GO:0005789">
    <property type="term" value="C:endoplasmic reticulum membrane"/>
    <property type="evidence" value="ECO:0007669"/>
    <property type="project" value="UniProtKB-SubCell"/>
</dbReference>
<dbReference type="PROSITE" id="PS51847">
    <property type="entry name" value="SMP"/>
    <property type="match status" value="1"/>
</dbReference>
<proteinExistence type="predicted"/>
<feature type="region of interest" description="Disordered" evidence="9">
    <location>
        <begin position="87"/>
        <end position="108"/>
    </location>
</feature>
<feature type="region of interest" description="Disordered" evidence="9">
    <location>
        <begin position="591"/>
        <end position="612"/>
    </location>
</feature>
<evidence type="ECO:0000256" key="9">
    <source>
        <dbReference type="SAM" id="MobiDB-lite"/>
    </source>
</evidence>
<keyword evidence="7" id="KW-0446">Lipid-binding</keyword>
<keyword evidence="13" id="KW-1185">Reference proteome</keyword>
<name>A0A0V1FLY9_TRIPS</name>
<dbReference type="GO" id="GO:0006869">
    <property type="term" value="P:lipid transport"/>
    <property type="evidence" value="ECO:0007669"/>
    <property type="project" value="UniProtKB-KW"/>
</dbReference>
<feature type="domain" description="SMP-LTD" evidence="11">
    <location>
        <begin position="478"/>
        <end position="738"/>
    </location>
</feature>
<dbReference type="GO" id="GO:0008289">
    <property type="term" value="F:lipid binding"/>
    <property type="evidence" value="ECO:0007669"/>
    <property type="project" value="UniProtKB-KW"/>
</dbReference>
<evidence type="ECO:0000259" key="11">
    <source>
        <dbReference type="PROSITE" id="PS51847"/>
    </source>
</evidence>
<protein>
    <submittedName>
        <fullName evidence="12">Testis-expressed sequence 2 protein</fullName>
    </submittedName>
</protein>
<dbReference type="EMBL" id="JYDT01000065">
    <property type="protein sequence ID" value="KRY86817.1"/>
    <property type="molecule type" value="Genomic_DNA"/>
</dbReference>
<evidence type="ECO:0000313" key="12">
    <source>
        <dbReference type="EMBL" id="KRY86817.1"/>
    </source>
</evidence>
<dbReference type="OrthoDB" id="26740at2759"/>
<accession>A0A0V1FLY9</accession>
<feature type="transmembrane region" description="Helical" evidence="10">
    <location>
        <begin position="209"/>
        <end position="239"/>
    </location>
</feature>
<evidence type="ECO:0000256" key="3">
    <source>
        <dbReference type="ARBA" id="ARBA00022692"/>
    </source>
</evidence>
<evidence type="ECO:0000256" key="2">
    <source>
        <dbReference type="ARBA" id="ARBA00022448"/>
    </source>
</evidence>
<evidence type="ECO:0000256" key="7">
    <source>
        <dbReference type="ARBA" id="ARBA00023121"/>
    </source>
</evidence>
<reference evidence="12 13" key="1">
    <citation type="submission" date="2015-01" db="EMBL/GenBank/DDBJ databases">
        <title>Evolution of Trichinella species and genotypes.</title>
        <authorList>
            <person name="Korhonen P.K."/>
            <person name="Edoardo P."/>
            <person name="Giuseppe L.R."/>
            <person name="Gasser R.B."/>
        </authorList>
    </citation>
    <scope>NUCLEOTIDE SEQUENCE [LARGE SCALE GENOMIC DNA]</scope>
    <source>
        <strain evidence="12">ISS470</strain>
    </source>
</reference>
<comment type="caution">
    <text evidence="12">The sequence shown here is derived from an EMBL/GenBank/DDBJ whole genome shotgun (WGS) entry which is preliminary data.</text>
</comment>
<evidence type="ECO:0000256" key="5">
    <source>
        <dbReference type="ARBA" id="ARBA00022989"/>
    </source>
</evidence>
<keyword evidence="4" id="KW-0256">Endoplasmic reticulum</keyword>
<dbReference type="PANTHER" id="PTHR13466:SF0">
    <property type="entry name" value="SMP-LTD DOMAIN-CONTAINING PROTEIN"/>
    <property type="match status" value="1"/>
</dbReference>